<comment type="pathway">
    <text evidence="1 11">Amino-acid biosynthesis; L-leucine biosynthesis; L-leucine from 3-methyl-2-oxobutanoate: step 1/4.</text>
</comment>
<sequence>MKETVKIFDTTLRDGEQSPGVALTGQEKLAIAEQLSRLGVDIIEAGFPQSSQGDFDAVRSIAQNIVGPTIAGLARCNQADVVRTAEALEPAQRPRIHVFIATSPIHMRSKLRMSPEEVLDRVGSMVALARTYCDDVEFSAEDATRSEIEFLSKVAQIAAQAGARTINLPDTVGYTTPAEYYALVKAIRAAVPDPSVTLSVHCHNDLGLAVANTLSGIEAGCRQVEVAINGIGERAGNAALEEVVMALTARADVLKVGHQVDTKEIYRASQMVSRLTGMSIQFNKAIVGRNAFRHESGIHQDGMLKDRNTYEILSPESIGLGSTILVLGKHSGRHALRQRLDELGLTVTPEQLDQIQQRIKVLAEEKTAINDQDLEAIWQGAVGAGSALSESELLSWQVTTGTQVKPTAHVVIRVRDMVREDSGSGDGPVHALFQALTRAFDQSDVQLGNYQLVPVSPGEGGLATVRVEVVAGSQDFSGQATDSDVLRASAFALHQALSRVAEHVTKGVVA</sequence>
<proteinExistence type="inferred from homology"/>
<dbReference type="EC" id="2.3.3.13" evidence="3 11"/>
<comment type="subunit">
    <text evidence="11">Homodimer.</text>
</comment>
<feature type="binding site" evidence="11">
    <location>
        <position position="201"/>
    </location>
    <ligand>
        <name>Mn(2+)</name>
        <dbReference type="ChEBI" id="CHEBI:29035"/>
    </ligand>
</feature>
<keyword evidence="5 11" id="KW-0432">Leucine biosynthesis</keyword>
<feature type="binding site" evidence="11">
    <location>
        <position position="203"/>
    </location>
    <ligand>
        <name>Mn(2+)</name>
        <dbReference type="ChEBI" id="CHEBI:29035"/>
    </ligand>
</feature>
<dbReference type="NCBIfam" id="TIGR00973">
    <property type="entry name" value="leuA_bact"/>
    <property type="match status" value="1"/>
</dbReference>
<dbReference type="GO" id="GO:0009098">
    <property type="term" value="P:L-leucine biosynthetic process"/>
    <property type="evidence" value="ECO:0007669"/>
    <property type="project" value="UniProtKB-UniRule"/>
</dbReference>
<dbReference type="InterPro" id="IPR054691">
    <property type="entry name" value="LeuA/HCS_post-cat"/>
</dbReference>
<comment type="similarity">
    <text evidence="2 11">Belongs to the alpha-IPM synthase/homocitrate synthase family. LeuA type 1 subfamily.</text>
</comment>
<evidence type="ECO:0000256" key="2">
    <source>
        <dbReference type="ARBA" id="ARBA00009396"/>
    </source>
</evidence>
<dbReference type="PANTHER" id="PTHR10277:SF9">
    <property type="entry name" value="2-ISOPROPYLMALATE SYNTHASE 1, CHLOROPLASTIC-RELATED"/>
    <property type="match status" value="1"/>
</dbReference>
<dbReference type="InterPro" id="IPR013785">
    <property type="entry name" value="Aldolase_TIM"/>
</dbReference>
<gene>
    <name evidence="11" type="primary">leuA</name>
    <name evidence="13" type="ORF">C7B46_03500</name>
</gene>
<dbReference type="GO" id="GO:0003985">
    <property type="term" value="F:acetyl-CoA C-acetyltransferase activity"/>
    <property type="evidence" value="ECO:0007669"/>
    <property type="project" value="UniProtKB-UniRule"/>
</dbReference>
<organism evidence="13 14">
    <name type="scientific">Sulfobacillus benefaciens</name>
    <dbReference type="NCBI Taxonomy" id="453960"/>
    <lineage>
        <taxon>Bacteria</taxon>
        <taxon>Bacillati</taxon>
        <taxon>Bacillota</taxon>
        <taxon>Clostridia</taxon>
        <taxon>Eubacteriales</taxon>
        <taxon>Clostridiales Family XVII. Incertae Sedis</taxon>
        <taxon>Sulfobacillus</taxon>
    </lineage>
</organism>
<feature type="binding site" evidence="11">
    <location>
        <position position="237"/>
    </location>
    <ligand>
        <name>Mn(2+)</name>
        <dbReference type="ChEBI" id="CHEBI:29035"/>
    </ligand>
</feature>
<evidence type="ECO:0000256" key="8">
    <source>
        <dbReference type="ARBA" id="ARBA00022723"/>
    </source>
</evidence>
<dbReference type="Pfam" id="PF00682">
    <property type="entry name" value="HMGL-like"/>
    <property type="match status" value="1"/>
</dbReference>
<dbReference type="GO" id="GO:0030145">
    <property type="term" value="F:manganese ion binding"/>
    <property type="evidence" value="ECO:0007669"/>
    <property type="project" value="UniProtKB-UniRule"/>
</dbReference>
<evidence type="ECO:0000256" key="7">
    <source>
        <dbReference type="ARBA" id="ARBA00022679"/>
    </source>
</evidence>
<dbReference type="AlphaFoldDB" id="A0A2T2XK38"/>
<dbReference type="Proteomes" id="UP000242972">
    <property type="component" value="Unassembled WGS sequence"/>
</dbReference>
<dbReference type="NCBIfam" id="NF002086">
    <property type="entry name" value="PRK00915.1-3"/>
    <property type="match status" value="1"/>
</dbReference>
<dbReference type="PROSITE" id="PS00816">
    <property type="entry name" value="AIPM_HOMOCIT_SYNTH_2"/>
    <property type="match status" value="1"/>
</dbReference>
<evidence type="ECO:0000313" key="14">
    <source>
        <dbReference type="Proteomes" id="UP000242972"/>
    </source>
</evidence>
<evidence type="ECO:0000256" key="6">
    <source>
        <dbReference type="ARBA" id="ARBA00022605"/>
    </source>
</evidence>
<name>A0A2T2XK38_9FIRM</name>
<keyword evidence="11" id="KW-0963">Cytoplasm</keyword>
<dbReference type="CDD" id="cd07940">
    <property type="entry name" value="DRE_TIM_IPMS"/>
    <property type="match status" value="1"/>
</dbReference>
<reference evidence="13 14" key="1">
    <citation type="journal article" date="2014" name="BMC Genomics">
        <title>Comparison of environmental and isolate Sulfobacillus genomes reveals diverse carbon, sulfur, nitrogen, and hydrogen metabolisms.</title>
        <authorList>
            <person name="Justice N.B."/>
            <person name="Norman A."/>
            <person name="Brown C.T."/>
            <person name="Singh A."/>
            <person name="Thomas B.C."/>
            <person name="Banfield J.F."/>
        </authorList>
    </citation>
    <scope>NUCLEOTIDE SEQUENCE [LARGE SCALE GENOMIC DNA]</scope>
    <source>
        <strain evidence="13">AMDSBA4</strain>
    </source>
</reference>
<dbReference type="EMBL" id="PXYW01000006">
    <property type="protein sequence ID" value="PSR34788.1"/>
    <property type="molecule type" value="Genomic_DNA"/>
</dbReference>
<comment type="catalytic activity">
    <reaction evidence="11">
        <text>3-methyl-2-oxobutanoate + acetyl-CoA + H2O = (2S)-2-isopropylmalate + CoA + H(+)</text>
        <dbReference type="Rhea" id="RHEA:21524"/>
        <dbReference type="ChEBI" id="CHEBI:1178"/>
        <dbReference type="ChEBI" id="CHEBI:11851"/>
        <dbReference type="ChEBI" id="CHEBI:15377"/>
        <dbReference type="ChEBI" id="CHEBI:15378"/>
        <dbReference type="ChEBI" id="CHEBI:57287"/>
        <dbReference type="ChEBI" id="CHEBI:57288"/>
        <dbReference type="EC" id="2.3.3.13"/>
    </reaction>
</comment>
<dbReference type="HAMAP" id="MF_01025">
    <property type="entry name" value="LeuA_type1"/>
    <property type="match status" value="1"/>
</dbReference>
<evidence type="ECO:0000259" key="12">
    <source>
        <dbReference type="PROSITE" id="PS50991"/>
    </source>
</evidence>
<dbReference type="FunFam" id="3.20.20.70:FF:000010">
    <property type="entry name" value="2-isopropylmalate synthase"/>
    <property type="match status" value="1"/>
</dbReference>
<dbReference type="FunFam" id="1.10.238.260:FF:000001">
    <property type="entry name" value="2-isopropylmalate synthase"/>
    <property type="match status" value="1"/>
</dbReference>
<evidence type="ECO:0000256" key="10">
    <source>
        <dbReference type="ARBA" id="ARBA00023304"/>
    </source>
</evidence>
<dbReference type="InterPro" id="IPR000891">
    <property type="entry name" value="PYR_CT"/>
</dbReference>
<dbReference type="InterPro" id="IPR002034">
    <property type="entry name" value="AIPM/Hcit_synth_CS"/>
</dbReference>
<dbReference type="GO" id="GO:0005737">
    <property type="term" value="C:cytoplasm"/>
    <property type="evidence" value="ECO:0007669"/>
    <property type="project" value="UniProtKB-UniRule"/>
</dbReference>
<dbReference type="SMART" id="SM00917">
    <property type="entry name" value="LeuA_dimer"/>
    <property type="match status" value="1"/>
</dbReference>
<keyword evidence="8 11" id="KW-0479">Metal-binding</keyword>
<evidence type="ECO:0000256" key="3">
    <source>
        <dbReference type="ARBA" id="ARBA00012973"/>
    </source>
</evidence>
<keyword evidence="7 11" id="KW-0808">Transferase</keyword>
<dbReference type="InterPro" id="IPR013709">
    <property type="entry name" value="2-isopropylmalate_synth_dimer"/>
</dbReference>
<feature type="domain" description="Pyruvate carboxyltransferase" evidence="12">
    <location>
        <begin position="5"/>
        <end position="266"/>
    </location>
</feature>
<evidence type="ECO:0000256" key="5">
    <source>
        <dbReference type="ARBA" id="ARBA00022430"/>
    </source>
</evidence>
<dbReference type="SUPFAM" id="SSF51569">
    <property type="entry name" value="Aldolase"/>
    <property type="match status" value="1"/>
</dbReference>
<dbReference type="SUPFAM" id="SSF110921">
    <property type="entry name" value="2-isopropylmalate synthase LeuA, allosteric (dimerisation) domain"/>
    <property type="match status" value="1"/>
</dbReference>
<dbReference type="PROSITE" id="PS00815">
    <property type="entry name" value="AIPM_HOMOCIT_SYNTH_1"/>
    <property type="match status" value="1"/>
</dbReference>
<dbReference type="Gene3D" id="1.10.238.260">
    <property type="match status" value="1"/>
</dbReference>
<evidence type="ECO:0000256" key="11">
    <source>
        <dbReference type="HAMAP-Rule" id="MF_01025"/>
    </source>
</evidence>
<keyword evidence="10 11" id="KW-0100">Branched-chain amino acid biosynthesis</keyword>
<dbReference type="Pfam" id="PF22617">
    <property type="entry name" value="HCS_D2"/>
    <property type="match status" value="1"/>
</dbReference>
<evidence type="ECO:0000256" key="1">
    <source>
        <dbReference type="ARBA" id="ARBA00004689"/>
    </source>
</evidence>
<evidence type="ECO:0000313" key="13">
    <source>
        <dbReference type="EMBL" id="PSR34788.1"/>
    </source>
</evidence>
<protein>
    <recommendedName>
        <fullName evidence="4 11">2-isopropylmalate synthase</fullName>
        <ecNumber evidence="3 11">2.3.3.13</ecNumber>
    </recommendedName>
    <alternativeName>
        <fullName evidence="11">Alpha-IPM synthase</fullName>
    </alternativeName>
    <alternativeName>
        <fullName evidence="11">Alpha-isopropylmalate synthase</fullName>
    </alternativeName>
</protein>
<dbReference type="Pfam" id="PF08502">
    <property type="entry name" value="LeuA_dimer"/>
    <property type="match status" value="1"/>
</dbReference>
<comment type="function">
    <text evidence="11">Catalyzes the condensation of the acetyl group of acetyl-CoA with 3-methyl-2-oxobutanoate (2-ketoisovalerate) to form 3-carboxy-3-hydroxy-4-methylpentanoate (2-isopropylmalate).</text>
</comment>
<keyword evidence="9 11" id="KW-0464">Manganese</keyword>
<feature type="region of interest" description="Regulatory domain" evidence="11">
    <location>
        <begin position="392"/>
        <end position="510"/>
    </location>
</feature>
<dbReference type="Gene3D" id="3.20.20.70">
    <property type="entry name" value="Aldolase class I"/>
    <property type="match status" value="1"/>
</dbReference>
<dbReference type="PANTHER" id="PTHR10277">
    <property type="entry name" value="HOMOCITRATE SYNTHASE-RELATED"/>
    <property type="match status" value="1"/>
</dbReference>
<keyword evidence="6 11" id="KW-0028">Amino-acid biosynthesis</keyword>
<dbReference type="UniPathway" id="UPA00048">
    <property type="reaction ID" value="UER00070"/>
</dbReference>
<dbReference type="PROSITE" id="PS50991">
    <property type="entry name" value="PYR_CT"/>
    <property type="match status" value="1"/>
</dbReference>
<evidence type="ECO:0000256" key="4">
    <source>
        <dbReference type="ARBA" id="ARBA00018198"/>
    </source>
</evidence>
<dbReference type="InterPro" id="IPR005671">
    <property type="entry name" value="LeuA_bact_synth"/>
</dbReference>
<dbReference type="Gene3D" id="3.30.160.270">
    <property type="match status" value="1"/>
</dbReference>
<dbReference type="InterPro" id="IPR036230">
    <property type="entry name" value="LeuA_allosteric_dom_sf"/>
</dbReference>
<evidence type="ECO:0000256" key="9">
    <source>
        <dbReference type="ARBA" id="ARBA00023211"/>
    </source>
</evidence>
<comment type="caution">
    <text evidence="13">The sequence shown here is derived from an EMBL/GenBank/DDBJ whole genome shotgun (WGS) entry which is preliminary data.</text>
</comment>
<dbReference type="GO" id="GO:0003852">
    <property type="term" value="F:2-isopropylmalate synthase activity"/>
    <property type="evidence" value="ECO:0007669"/>
    <property type="project" value="UniProtKB-UniRule"/>
</dbReference>
<feature type="binding site" evidence="11">
    <location>
        <position position="14"/>
    </location>
    <ligand>
        <name>Mn(2+)</name>
        <dbReference type="ChEBI" id="CHEBI:29035"/>
    </ligand>
</feature>
<accession>A0A2T2XK38</accession>
<dbReference type="InterPro" id="IPR050073">
    <property type="entry name" value="2-IPM_HCS-like"/>
</dbReference>
<comment type="cofactor">
    <cofactor evidence="11">
        <name>Mn(2+)</name>
        <dbReference type="ChEBI" id="CHEBI:29035"/>
    </cofactor>
</comment>